<accession>A0A368G463</accession>
<gene>
    <name evidence="1" type="ORF">ANCCAN_16332</name>
</gene>
<protein>
    <submittedName>
        <fullName evidence="1">Uncharacterized protein</fullName>
    </submittedName>
</protein>
<evidence type="ECO:0000313" key="1">
    <source>
        <dbReference type="EMBL" id="RCN37765.1"/>
    </source>
</evidence>
<name>A0A368G463_ANCCA</name>
<sequence length="222" mass="24876">MQRAWSELAFLDIKLVWNDFKFTPHVSMYSKIHVHINHGLLNLMKKKVEDAIASKINSEVPAKVREAVERHVNPRLQELKQKLTSKNFTEYDIDWKVQNKSLRIAVKPKRWNGVDSPVKPLSNMMCIDLNVLAFIGEASKLVKRAANNSSTVTASTVMASTEMASTVTATYRPGMITDGVDFTCVNPKFNCEGSSCSLCVDVDFNMTTLGSSDKLFNCLPEN</sequence>
<dbReference type="AlphaFoldDB" id="A0A368G463"/>
<evidence type="ECO:0000313" key="2">
    <source>
        <dbReference type="Proteomes" id="UP000252519"/>
    </source>
</evidence>
<reference evidence="1 2" key="1">
    <citation type="submission" date="2014-10" db="EMBL/GenBank/DDBJ databases">
        <title>Draft genome of the hookworm Ancylostoma caninum.</title>
        <authorList>
            <person name="Mitreva M."/>
        </authorList>
    </citation>
    <scope>NUCLEOTIDE SEQUENCE [LARGE SCALE GENOMIC DNA]</scope>
    <source>
        <strain evidence="1 2">Baltimore</strain>
    </source>
</reference>
<dbReference type="OrthoDB" id="5859592at2759"/>
<organism evidence="1 2">
    <name type="scientific">Ancylostoma caninum</name>
    <name type="common">Dog hookworm</name>
    <dbReference type="NCBI Taxonomy" id="29170"/>
    <lineage>
        <taxon>Eukaryota</taxon>
        <taxon>Metazoa</taxon>
        <taxon>Ecdysozoa</taxon>
        <taxon>Nematoda</taxon>
        <taxon>Chromadorea</taxon>
        <taxon>Rhabditida</taxon>
        <taxon>Rhabditina</taxon>
        <taxon>Rhabditomorpha</taxon>
        <taxon>Strongyloidea</taxon>
        <taxon>Ancylostomatidae</taxon>
        <taxon>Ancylostomatinae</taxon>
        <taxon>Ancylostoma</taxon>
    </lineage>
</organism>
<dbReference type="Gene3D" id="3.15.10.10">
    <property type="entry name" value="Bactericidal permeability-increasing protein, domain 1"/>
    <property type="match status" value="1"/>
</dbReference>
<proteinExistence type="predicted"/>
<dbReference type="EMBL" id="JOJR01000444">
    <property type="protein sequence ID" value="RCN37765.1"/>
    <property type="molecule type" value="Genomic_DNA"/>
</dbReference>
<keyword evidence="2" id="KW-1185">Reference proteome</keyword>
<dbReference type="Proteomes" id="UP000252519">
    <property type="component" value="Unassembled WGS sequence"/>
</dbReference>
<comment type="caution">
    <text evidence="1">The sequence shown here is derived from an EMBL/GenBank/DDBJ whole genome shotgun (WGS) entry which is preliminary data.</text>
</comment>